<gene>
    <name evidence="1" type="ORF">H4R20_006319</name>
</gene>
<sequence>IRQTAADHLFGLVCIHGAVDVGDDIEEIEQLLAETEWVHDKDDVRNARNRLTEL</sequence>
<dbReference type="OrthoDB" id="10253476at2759"/>
<protein>
    <submittedName>
        <fullName evidence="1">Uncharacterized protein</fullName>
    </submittedName>
</protein>
<comment type="caution">
    <text evidence="1">The sequence shown here is derived from an EMBL/GenBank/DDBJ whole genome shotgun (WGS) entry which is preliminary data.</text>
</comment>
<accession>A0A9W8HN16</accession>
<dbReference type="Proteomes" id="UP001140094">
    <property type="component" value="Unassembled WGS sequence"/>
</dbReference>
<keyword evidence="2" id="KW-1185">Reference proteome</keyword>
<organism evidence="1 2">
    <name type="scientific">Coemansia guatemalensis</name>
    <dbReference type="NCBI Taxonomy" id="2761395"/>
    <lineage>
        <taxon>Eukaryota</taxon>
        <taxon>Fungi</taxon>
        <taxon>Fungi incertae sedis</taxon>
        <taxon>Zoopagomycota</taxon>
        <taxon>Kickxellomycotina</taxon>
        <taxon>Kickxellomycetes</taxon>
        <taxon>Kickxellales</taxon>
        <taxon>Kickxellaceae</taxon>
        <taxon>Coemansia</taxon>
    </lineage>
</organism>
<feature type="non-terminal residue" evidence="1">
    <location>
        <position position="1"/>
    </location>
</feature>
<reference evidence="1" key="1">
    <citation type="submission" date="2022-07" db="EMBL/GenBank/DDBJ databases">
        <title>Phylogenomic reconstructions and comparative analyses of Kickxellomycotina fungi.</title>
        <authorList>
            <person name="Reynolds N.K."/>
            <person name="Stajich J.E."/>
            <person name="Barry K."/>
            <person name="Grigoriev I.V."/>
            <person name="Crous P."/>
            <person name="Smith M.E."/>
        </authorList>
    </citation>
    <scope>NUCLEOTIDE SEQUENCE</scope>
    <source>
        <strain evidence="1">NRRL 1565</strain>
    </source>
</reference>
<dbReference type="AlphaFoldDB" id="A0A9W8HN16"/>
<dbReference type="EMBL" id="JANBUO010002633">
    <property type="protein sequence ID" value="KAJ2794152.1"/>
    <property type="molecule type" value="Genomic_DNA"/>
</dbReference>
<feature type="non-terminal residue" evidence="1">
    <location>
        <position position="54"/>
    </location>
</feature>
<evidence type="ECO:0000313" key="2">
    <source>
        <dbReference type="Proteomes" id="UP001140094"/>
    </source>
</evidence>
<proteinExistence type="predicted"/>
<name>A0A9W8HN16_9FUNG</name>
<evidence type="ECO:0000313" key="1">
    <source>
        <dbReference type="EMBL" id="KAJ2794152.1"/>
    </source>
</evidence>